<dbReference type="EMBL" id="VDCV01000006">
    <property type="protein sequence ID" value="KAB5552709.1"/>
    <property type="molecule type" value="Genomic_DNA"/>
</dbReference>
<evidence type="ECO:0000313" key="1">
    <source>
        <dbReference type="EMBL" id="KAB5552709.1"/>
    </source>
</evidence>
<comment type="caution">
    <text evidence="1">The sequence shown here is derived from an EMBL/GenBank/DDBJ whole genome shotgun (WGS) entry which is preliminary data.</text>
</comment>
<evidence type="ECO:0000313" key="2">
    <source>
        <dbReference type="Proteomes" id="UP000326939"/>
    </source>
</evidence>
<organism evidence="1 2">
    <name type="scientific">Salix brachista</name>
    <dbReference type="NCBI Taxonomy" id="2182728"/>
    <lineage>
        <taxon>Eukaryota</taxon>
        <taxon>Viridiplantae</taxon>
        <taxon>Streptophyta</taxon>
        <taxon>Embryophyta</taxon>
        <taxon>Tracheophyta</taxon>
        <taxon>Spermatophyta</taxon>
        <taxon>Magnoliopsida</taxon>
        <taxon>eudicotyledons</taxon>
        <taxon>Gunneridae</taxon>
        <taxon>Pentapetalae</taxon>
        <taxon>rosids</taxon>
        <taxon>fabids</taxon>
        <taxon>Malpighiales</taxon>
        <taxon>Salicaceae</taxon>
        <taxon>Saliceae</taxon>
        <taxon>Salix</taxon>
    </lineage>
</organism>
<dbReference type="AlphaFoldDB" id="A0A5N5MCF7"/>
<reference evidence="2" key="1">
    <citation type="journal article" date="2019" name="Gigascience">
        <title>De novo genome assembly of the endangered Acer yangbiense, a plant species with extremely small populations endemic to Yunnan Province, China.</title>
        <authorList>
            <person name="Yang J."/>
            <person name="Wariss H.M."/>
            <person name="Tao L."/>
            <person name="Zhang R."/>
            <person name="Yun Q."/>
            <person name="Hollingsworth P."/>
            <person name="Dao Z."/>
            <person name="Luo G."/>
            <person name="Guo H."/>
            <person name="Ma Y."/>
            <person name="Sun W."/>
        </authorList>
    </citation>
    <scope>NUCLEOTIDE SEQUENCE [LARGE SCALE GENOMIC DNA]</scope>
    <source>
        <strain evidence="2">cv. br00</strain>
    </source>
</reference>
<keyword evidence="2" id="KW-1185">Reference proteome</keyword>
<dbReference type="Proteomes" id="UP000326939">
    <property type="component" value="Chromosome 6"/>
</dbReference>
<protein>
    <submittedName>
        <fullName evidence="1">Uncharacterized protein</fullName>
    </submittedName>
</protein>
<sequence length="83" mass="9303">MAMEGHARMLEQYADLEEKHIHLLAKHRRIHEGIDYVKKAASTAGVQEFSRHLGVICNSSASLLWNLAAFSIRHQDVSTSAAF</sequence>
<name>A0A5N5MCF7_9ROSI</name>
<proteinExistence type="predicted"/>
<gene>
    <name evidence="1" type="ORF">DKX38_010020</name>
</gene>
<accession>A0A5N5MCF7</accession>